<evidence type="ECO:0000313" key="2">
    <source>
        <dbReference type="EMBL" id="KAL3313609.1"/>
    </source>
</evidence>
<protein>
    <submittedName>
        <fullName evidence="2">Uncharacterized protein</fullName>
    </submittedName>
</protein>
<feature type="coiled-coil region" evidence="1">
    <location>
        <begin position="673"/>
        <end position="764"/>
    </location>
</feature>
<accession>A0ABD2Q1Y0</accession>
<evidence type="ECO:0000256" key="1">
    <source>
        <dbReference type="SAM" id="Coils"/>
    </source>
</evidence>
<sequence length="1829" mass="208551">MAGAPNNNLALVKKQLEQLEKNKKILKDAQKSNLLDKVRAEHITTVKPEADIAQLAKIAATKRKLQNKVDTLSKIVNAMTPEEKAQNKDIVKELNNRRKIVEKLAKKESKLLENQVSKMSNKQLQKKLDKVKEELQIAKKKVDNERLQKLAGASHSLPLVKKQLEQLEKNKRILQDAINKNAPHEESSRSTTTVKPTADMAKLATIAANRNILQNKVEDLSKKVNKMTPFEKAENEDIVKKLEREKKIAEMLAKKEIEILEKQAPKMTEKQLEIKLNEVKKEIDNAKKKVEDERLNKLAGASNNLPIVKKELEQLEKIKKVLLDAQKKYVPHRVSTTTVEPTADMIKLRTIAANKNKLQNKVEDLSQKVNAMTPVEKAKNKDIVEELKKEKQIAKKLAEKETKILEKQAPRMTEKQLEKKLDEVKKELNTAKKKVEVERLNKLAGASHNLLLVKKQLEQLEKNQKILQDALKEKFPTKLIVPVKPKTFIESLDSIDSDKKDLQKKLDKLTKLVNAMSPDTRAKNKDIDKELEKTKKDLEDIFKKETEVLARNVDKMNDKQLKQMNARNAFDIIQANKYIVFENLMKLANVPHNYLALAEKNLKQLMDTRRILENVRKSKASITEMPKQDHTVSTKADLAKLATIAANKKKLQNTVDTLSRLVNAMTPGEKTKNKDIVEELKKEKQIAKKLAEKETKILEKQAPRMTEKQLEKKLNKVEKEIDDAKKKVEDERLNKLSGASNNNLALAKKQLEQLETNKKILQKAQEMKLPHKEISKLTTTIKPTANMAKLSTIVANKNILQNRVEDLSNKVNAMTPGDKAKNKDIVKQLEREKKMAERLAKIETEILEKQVPKMTEKQLEKKLNEVKKEIVNAKKKVEDERLNKLSGASNNNLALAKKQLEQLETNKNILQEAQKEKLTTTVKPVSVKNKLQDKFDQHPDKLAGASNNLPIVKERLEQLEQIKRILQETTVKPETAIGFLDTIAADKKKLQEKLDKLTKIVNAMSLDTRAKNKDIDKELEKTKKDMEHLFKKETELLPKLVDKISDKKLKQTHDKNALDLVKAKNYVEYENLMKLAKVPVNNLEIAKMQLLHLEKNQKILDDIQKRNALNSPKSHEFPSLQQLQKPQLSIVATTTVLPLEKKTMVESLHDMLKNALEKAEIANKLLTTASPNTVGSKLQPKIENIQHPVKLTTAQAPETTTPPVEVLSEIPVGLLEKKSEPHSNIPMIKGQKKPKNAPLGFNRMYKILKKIKRLGRSGDANIKVKLGDKVINLQIPASKKTENIQHAVTVIPVKLTTAQAAETTTPVQVLSEIPVDILEKKSEPHSNIPMIKGQKKPENAPLGFNRMYKILKKIKRLGRSGDANIKVKLGDKLVNLQIPASKNDISIEDELKKHAKHAQETMIELEKQLESCKKKLERMTLNIKKNFLHPEQLQMTGRQCYILQLQIEIMNKKNELSDLKNRIKKCEGPAGKLDKLKQELRMVESAIRKASLRAMKNNNSHQLKMTELDKALETLRKQLLEKQKTGTFDKSYLNILKRLVATEEQKNILLKEIAKTDEDAVNLNKQITELKSKETYLMNKIKEGERKADKKELEHLKKHCASISQSLNLLEKQMREIEIRKHVRNAVHNWISVKDQEAKTPADHLHELMANILGDNGNLKVKEIIKSDWYKELAMHHPDIQTLLLCLIEHGYKLNLRAILQNQWYKALVEKSKEKDIFHLTAEQDIKIPGKKPPVTRVHFDYIKHANGASQEKGKNPRIIQQIVQRSLVTANKIVKTSPMATLFLNGQESQVAVANKDGVDCEKCKNKAHTSGVRGSGDDFALIFNLMD</sequence>
<evidence type="ECO:0000313" key="3">
    <source>
        <dbReference type="Proteomes" id="UP001626550"/>
    </source>
</evidence>
<name>A0ABD2Q1Y0_9PLAT</name>
<feature type="coiled-coil region" evidence="1">
    <location>
        <begin position="1388"/>
        <end position="1620"/>
    </location>
</feature>
<comment type="caution">
    <text evidence="2">The sequence shown here is derived from an EMBL/GenBank/DDBJ whole genome shotgun (WGS) entry which is preliminary data.</text>
</comment>
<reference evidence="2 3" key="1">
    <citation type="submission" date="2024-11" db="EMBL/GenBank/DDBJ databases">
        <title>Adaptive evolution of stress response genes in parasites aligns with host niche diversity.</title>
        <authorList>
            <person name="Hahn C."/>
            <person name="Resl P."/>
        </authorList>
    </citation>
    <scope>NUCLEOTIDE SEQUENCE [LARGE SCALE GENOMIC DNA]</scope>
    <source>
        <strain evidence="2">EGGRZ-B1_66</strain>
        <tissue evidence="2">Body</tissue>
    </source>
</reference>
<feature type="coiled-coil region" evidence="1">
    <location>
        <begin position="790"/>
        <end position="1032"/>
    </location>
</feature>
<dbReference type="Proteomes" id="UP001626550">
    <property type="component" value="Unassembled WGS sequence"/>
</dbReference>
<dbReference type="EMBL" id="JBJKFK010001251">
    <property type="protein sequence ID" value="KAL3313609.1"/>
    <property type="molecule type" value="Genomic_DNA"/>
</dbReference>
<organism evidence="2 3">
    <name type="scientific">Cichlidogyrus casuarinus</name>
    <dbReference type="NCBI Taxonomy" id="1844966"/>
    <lineage>
        <taxon>Eukaryota</taxon>
        <taxon>Metazoa</taxon>
        <taxon>Spiralia</taxon>
        <taxon>Lophotrochozoa</taxon>
        <taxon>Platyhelminthes</taxon>
        <taxon>Monogenea</taxon>
        <taxon>Monopisthocotylea</taxon>
        <taxon>Dactylogyridea</taxon>
        <taxon>Ancyrocephalidae</taxon>
        <taxon>Cichlidogyrus</taxon>
    </lineage>
</organism>
<proteinExistence type="predicted"/>
<keyword evidence="3" id="KW-1185">Reference proteome</keyword>
<feature type="coiled-coil region" evidence="1">
    <location>
        <begin position="114"/>
        <end position="544"/>
    </location>
</feature>
<keyword evidence="1" id="KW-0175">Coiled coil</keyword>
<gene>
    <name evidence="2" type="ORF">Ciccas_007786</name>
</gene>